<feature type="transmembrane region" description="Helical" evidence="6">
    <location>
        <begin position="64"/>
        <end position="86"/>
    </location>
</feature>
<dbReference type="EMBL" id="BMIQ01000006">
    <property type="protein sequence ID" value="GGE13993.1"/>
    <property type="molecule type" value="Genomic_DNA"/>
</dbReference>
<dbReference type="Pfam" id="PF00892">
    <property type="entry name" value="EamA"/>
    <property type="match status" value="2"/>
</dbReference>
<evidence type="ECO:0000256" key="1">
    <source>
        <dbReference type="ARBA" id="ARBA00004141"/>
    </source>
</evidence>
<keyword evidence="9" id="KW-1185">Reference proteome</keyword>
<feature type="transmembrane region" description="Helical" evidence="6">
    <location>
        <begin position="92"/>
        <end position="111"/>
    </location>
</feature>
<comment type="similarity">
    <text evidence="2">Belongs to the EamA transporter family.</text>
</comment>
<evidence type="ECO:0000256" key="2">
    <source>
        <dbReference type="ARBA" id="ARBA00007362"/>
    </source>
</evidence>
<protein>
    <submittedName>
        <fullName evidence="8">Peptide ABC transporter ATP-binding protein</fullName>
    </submittedName>
</protein>
<feature type="transmembrane region" description="Helical" evidence="6">
    <location>
        <begin position="32"/>
        <end position="52"/>
    </location>
</feature>
<evidence type="ECO:0000313" key="9">
    <source>
        <dbReference type="Proteomes" id="UP000644699"/>
    </source>
</evidence>
<dbReference type="Proteomes" id="UP000644699">
    <property type="component" value="Unassembled WGS sequence"/>
</dbReference>
<evidence type="ECO:0000313" key="8">
    <source>
        <dbReference type="EMBL" id="GGE13993.1"/>
    </source>
</evidence>
<keyword evidence="3 6" id="KW-0812">Transmembrane</keyword>
<feature type="transmembrane region" description="Helical" evidence="6">
    <location>
        <begin position="268"/>
        <end position="285"/>
    </location>
</feature>
<comment type="subcellular location">
    <subcellularLocation>
        <location evidence="1">Membrane</location>
        <topology evidence="1">Multi-pass membrane protein</topology>
    </subcellularLocation>
</comment>
<dbReference type="AlphaFoldDB" id="A0A916ZTX1"/>
<evidence type="ECO:0000256" key="5">
    <source>
        <dbReference type="ARBA" id="ARBA00023136"/>
    </source>
</evidence>
<evidence type="ECO:0000256" key="3">
    <source>
        <dbReference type="ARBA" id="ARBA00022692"/>
    </source>
</evidence>
<accession>A0A916ZTX1</accession>
<keyword evidence="4 6" id="KW-1133">Transmembrane helix</keyword>
<keyword evidence="8" id="KW-0547">Nucleotide-binding</keyword>
<evidence type="ECO:0000256" key="4">
    <source>
        <dbReference type="ARBA" id="ARBA00022989"/>
    </source>
</evidence>
<dbReference type="RefSeq" id="WP_188911033.1">
    <property type="nucleotide sequence ID" value="NZ_BMIQ01000006.1"/>
</dbReference>
<dbReference type="InterPro" id="IPR050638">
    <property type="entry name" value="AA-Vitamin_Transporters"/>
</dbReference>
<name>A0A916ZTX1_9HYPH</name>
<feature type="domain" description="EamA" evidence="7">
    <location>
        <begin position="151"/>
        <end position="282"/>
    </location>
</feature>
<dbReference type="InterPro" id="IPR037185">
    <property type="entry name" value="EmrE-like"/>
</dbReference>
<feature type="transmembrane region" description="Helical" evidence="6">
    <location>
        <begin position="123"/>
        <end position="141"/>
    </location>
</feature>
<dbReference type="GO" id="GO:0005524">
    <property type="term" value="F:ATP binding"/>
    <property type="evidence" value="ECO:0007669"/>
    <property type="project" value="UniProtKB-KW"/>
</dbReference>
<proteinExistence type="inferred from homology"/>
<sequence length="296" mass="31386">MPRLLSVIPALFVLLWSTGFIGARYAMPHSEPFTFLALRFFLALLLLAPFALARRARWPARGPALHAAFVGALIHGLYLGGVFSAVRHGLPAGIAALIAGLQPLLTAFLAGGMLGETVAPRQWFGLLLGLLGTVLVIEPRLAGASGFGAPALLAAFGGMAAISLGTIWQKRHVAGVDLVTGTTLQYLGALVPAGLFALLFEEGRIDWTPEFVFALVWLVLVLSIGAIFILLYMIREGAVSRVTSLLYLVPGTTAVMAFLLFGERLLPIQLLGLCLSGLGVAAATRRRRPAESPVRA</sequence>
<feature type="transmembrane region" description="Helical" evidence="6">
    <location>
        <begin position="175"/>
        <end position="199"/>
    </location>
</feature>
<gene>
    <name evidence="8" type="ORF">GCM10011390_36440</name>
</gene>
<evidence type="ECO:0000259" key="7">
    <source>
        <dbReference type="Pfam" id="PF00892"/>
    </source>
</evidence>
<keyword evidence="5 6" id="KW-0472">Membrane</keyword>
<feature type="transmembrane region" description="Helical" evidence="6">
    <location>
        <begin position="245"/>
        <end position="262"/>
    </location>
</feature>
<dbReference type="SUPFAM" id="SSF103481">
    <property type="entry name" value="Multidrug resistance efflux transporter EmrE"/>
    <property type="match status" value="2"/>
</dbReference>
<dbReference type="PANTHER" id="PTHR32322">
    <property type="entry name" value="INNER MEMBRANE TRANSPORTER"/>
    <property type="match status" value="1"/>
</dbReference>
<feature type="transmembrane region" description="Helical" evidence="6">
    <location>
        <begin position="147"/>
        <end position="168"/>
    </location>
</feature>
<organism evidence="8 9">
    <name type="scientific">Aureimonas endophytica</name>
    <dbReference type="NCBI Taxonomy" id="2027858"/>
    <lineage>
        <taxon>Bacteria</taxon>
        <taxon>Pseudomonadati</taxon>
        <taxon>Pseudomonadota</taxon>
        <taxon>Alphaproteobacteria</taxon>
        <taxon>Hyphomicrobiales</taxon>
        <taxon>Aurantimonadaceae</taxon>
        <taxon>Aureimonas</taxon>
    </lineage>
</organism>
<reference evidence="8" key="1">
    <citation type="journal article" date="2014" name="Int. J. Syst. Evol. Microbiol.">
        <title>Complete genome sequence of Corynebacterium casei LMG S-19264T (=DSM 44701T), isolated from a smear-ripened cheese.</title>
        <authorList>
            <consortium name="US DOE Joint Genome Institute (JGI-PGF)"/>
            <person name="Walter F."/>
            <person name="Albersmeier A."/>
            <person name="Kalinowski J."/>
            <person name="Ruckert C."/>
        </authorList>
    </citation>
    <scope>NUCLEOTIDE SEQUENCE</scope>
    <source>
        <strain evidence="8">CGMCC 1.15367</strain>
    </source>
</reference>
<feature type="transmembrane region" description="Helical" evidence="6">
    <location>
        <begin position="211"/>
        <end position="233"/>
    </location>
</feature>
<dbReference type="PANTHER" id="PTHR32322:SF2">
    <property type="entry name" value="EAMA DOMAIN-CONTAINING PROTEIN"/>
    <property type="match status" value="1"/>
</dbReference>
<evidence type="ECO:0000256" key="6">
    <source>
        <dbReference type="SAM" id="Phobius"/>
    </source>
</evidence>
<dbReference type="InterPro" id="IPR000620">
    <property type="entry name" value="EamA_dom"/>
</dbReference>
<reference evidence="8" key="2">
    <citation type="submission" date="2020-09" db="EMBL/GenBank/DDBJ databases">
        <authorList>
            <person name="Sun Q."/>
            <person name="Zhou Y."/>
        </authorList>
    </citation>
    <scope>NUCLEOTIDE SEQUENCE</scope>
    <source>
        <strain evidence="8">CGMCC 1.15367</strain>
    </source>
</reference>
<keyword evidence="8" id="KW-0067">ATP-binding</keyword>
<feature type="domain" description="EamA" evidence="7">
    <location>
        <begin position="11"/>
        <end position="137"/>
    </location>
</feature>
<dbReference type="GO" id="GO:0016020">
    <property type="term" value="C:membrane"/>
    <property type="evidence" value="ECO:0007669"/>
    <property type="project" value="UniProtKB-SubCell"/>
</dbReference>
<comment type="caution">
    <text evidence="8">The sequence shown here is derived from an EMBL/GenBank/DDBJ whole genome shotgun (WGS) entry which is preliminary data.</text>
</comment>